<organism evidence="3 4">
    <name type="scientific">Sulfurivirga caldicuralii</name>
    <dbReference type="NCBI Taxonomy" id="364032"/>
    <lineage>
        <taxon>Bacteria</taxon>
        <taxon>Pseudomonadati</taxon>
        <taxon>Pseudomonadota</taxon>
        <taxon>Gammaproteobacteria</taxon>
        <taxon>Thiotrichales</taxon>
        <taxon>Piscirickettsiaceae</taxon>
        <taxon>Sulfurivirga</taxon>
    </lineage>
</organism>
<dbReference type="PANTHER" id="PTHR43081">
    <property type="entry name" value="ADENYLATE CYCLASE, TERMINAL-DIFFERENTIATION SPECIFIC-RELATED"/>
    <property type="match status" value="1"/>
</dbReference>
<dbReference type="CDD" id="cd07302">
    <property type="entry name" value="CHD"/>
    <property type="match status" value="1"/>
</dbReference>
<dbReference type="RefSeq" id="WP_074201852.1">
    <property type="nucleotide sequence ID" value="NZ_FSRE01000004.1"/>
</dbReference>
<dbReference type="Pfam" id="PF05226">
    <property type="entry name" value="CHASE2"/>
    <property type="match status" value="1"/>
</dbReference>
<evidence type="ECO:0000256" key="1">
    <source>
        <dbReference type="SAM" id="Phobius"/>
    </source>
</evidence>
<dbReference type="SUPFAM" id="SSF55073">
    <property type="entry name" value="Nucleotide cyclase"/>
    <property type="match status" value="1"/>
</dbReference>
<dbReference type="PROSITE" id="PS50125">
    <property type="entry name" value="GUANYLATE_CYCLASE_2"/>
    <property type="match status" value="1"/>
</dbReference>
<gene>
    <name evidence="3" type="ORF">SAMN05443662_1572</name>
</gene>
<name>A0A1N6H5U8_9GAMM</name>
<evidence type="ECO:0000313" key="3">
    <source>
        <dbReference type="EMBL" id="SIO15154.1"/>
    </source>
</evidence>
<dbReference type="InterPro" id="IPR029787">
    <property type="entry name" value="Nucleotide_cyclase"/>
</dbReference>
<keyword evidence="4" id="KW-1185">Reference proteome</keyword>
<protein>
    <submittedName>
        <fullName evidence="3">Adenylate cyclase</fullName>
    </submittedName>
</protein>
<keyword evidence="1" id="KW-1133">Transmembrane helix</keyword>
<dbReference type="GO" id="GO:0004016">
    <property type="term" value="F:adenylate cyclase activity"/>
    <property type="evidence" value="ECO:0007669"/>
    <property type="project" value="UniProtKB-ARBA"/>
</dbReference>
<dbReference type="GO" id="GO:0035556">
    <property type="term" value="P:intracellular signal transduction"/>
    <property type="evidence" value="ECO:0007669"/>
    <property type="project" value="InterPro"/>
</dbReference>
<evidence type="ECO:0000313" key="4">
    <source>
        <dbReference type="Proteomes" id="UP000198461"/>
    </source>
</evidence>
<dbReference type="SMART" id="SM01080">
    <property type="entry name" value="CHASE2"/>
    <property type="match status" value="1"/>
</dbReference>
<dbReference type="InterPro" id="IPR007890">
    <property type="entry name" value="CHASE2"/>
</dbReference>
<dbReference type="GO" id="GO:0009190">
    <property type="term" value="P:cyclic nucleotide biosynthetic process"/>
    <property type="evidence" value="ECO:0007669"/>
    <property type="project" value="InterPro"/>
</dbReference>
<feature type="domain" description="Guanylate cyclase" evidence="2">
    <location>
        <begin position="414"/>
        <end position="544"/>
    </location>
</feature>
<keyword evidence="1" id="KW-0812">Transmembrane</keyword>
<accession>A0A1N6H5U8</accession>
<sequence>MKPSQLAWYRRILALLAIIATLFFVQAPSGQRLNHAVLDVFTRWQVVSDAPDDIVIIDIDDASLQQVAPWPWPRDLMASLIEQLYQQHHIKGMALDIVFPEQKDRAADARLAEVVERYGVCIAHAFDTQPPGRRIGYLASPSPLSVQHPLQASGYVGNYAALAQVARCSGHITPQADEDGIVRRMPSGFRLEGQTWPWLAGALASHQVPTAVAARWQPIPFRHSVGSWRAVPAYALLSGALAPQALDGAWVLIGSTALGLNDAVVTPLSNWTPGIVLHAELLDARLRPLPAPAPLLTVWPWLVSLLLVVGTLWALRHESLLKGALVLLALNGLWLGLAYGLWRARVDFAVIAPLMTTALLLVLLLPFEWRWVLRRHWRLARLFRGYLAPAVVERLLQADDAGQAVLTPQKREITVMFADIEGFTQLSREMPTDQLAQLTREVLALLTDQVHRFEGTLDKYIGDAVMALWNAPLEQPDHADRAMRCAMSMVAALEQWNIAHPEWPDIRIHIAINTGEAMVGDLGTPLRHTYTAIGHTVNQADRLLGCARDAQRSVVISVNTEARLQMAYESEAYCVCREQQGCVHTSKQQTLL</sequence>
<dbReference type="STRING" id="364032.SAMN05443662_1572"/>
<dbReference type="InterPro" id="IPR001054">
    <property type="entry name" value="A/G_cyclase"/>
</dbReference>
<dbReference type="PANTHER" id="PTHR43081:SF1">
    <property type="entry name" value="ADENYLATE CYCLASE, TERMINAL-DIFFERENTIATION SPECIFIC"/>
    <property type="match status" value="1"/>
</dbReference>
<dbReference type="Proteomes" id="UP000198461">
    <property type="component" value="Unassembled WGS sequence"/>
</dbReference>
<dbReference type="EMBL" id="FSRE01000004">
    <property type="protein sequence ID" value="SIO15154.1"/>
    <property type="molecule type" value="Genomic_DNA"/>
</dbReference>
<dbReference type="InterPro" id="IPR050697">
    <property type="entry name" value="Adenylyl/Guanylyl_Cyclase_3/4"/>
</dbReference>
<reference evidence="3 4" key="1">
    <citation type="submission" date="2016-11" db="EMBL/GenBank/DDBJ databases">
        <authorList>
            <person name="Jaros S."/>
            <person name="Januszkiewicz K."/>
            <person name="Wedrychowicz H."/>
        </authorList>
    </citation>
    <scope>NUCLEOTIDE SEQUENCE [LARGE SCALE GENOMIC DNA]</scope>
    <source>
        <strain evidence="3 4">DSM 17737</strain>
    </source>
</reference>
<evidence type="ECO:0000259" key="2">
    <source>
        <dbReference type="PROSITE" id="PS50125"/>
    </source>
</evidence>
<dbReference type="AlphaFoldDB" id="A0A1N6H5U8"/>
<dbReference type="OrthoDB" id="9806704at2"/>
<feature type="transmembrane region" description="Helical" evidence="1">
    <location>
        <begin position="298"/>
        <end position="315"/>
    </location>
</feature>
<dbReference type="Pfam" id="PF00211">
    <property type="entry name" value="Guanylate_cyc"/>
    <property type="match status" value="1"/>
</dbReference>
<proteinExistence type="predicted"/>
<dbReference type="Gene3D" id="3.30.70.1230">
    <property type="entry name" value="Nucleotide cyclase"/>
    <property type="match status" value="1"/>
</dbReference>
<feature type="transmembrane region" description="Helical" evidence="1">
    <location>
        <begin position="324"/>
        <end position="342"/>
    </location>
</feature>
<keyword evidence="1" id="KW-0472">Membrane</keyword>
<dbReference type="SMART" id="SM00044">
    <property type="entry name" value="CYCc"/>
    <property type="match status" value="1"/>
</dbReference>
<feature type="transmembrane region" description="Helical" evidence="1">
    <location>
        <begin position="348"/>
        <end position="367"/>
    </location>
</feature>